<proteinExistence type="predicted"/>
<dbReference type="EMBL" id="BARU01010170">
    <property type="protein sequence ID" value="GAH45613.1"/>
    <property type="molecule type" value="Genomic_DNA"/>
</dbReference>
<comment type="caution">
    <text evidence="1">The sequence shown here is derived from an EMBL/GenBank/DDBJ whole genome shotgun (WGS) entry which is preliminary data.</text>
</comment>
<gene>
    <name evidence="1" type="ORF">S03H2_19466</name>
</gene>
<evidence type="ECO:0000313" key="1">
    <source>
        <dbReference type="EMBL" id="GAH45613.1"/>
    </source>
</evidence>
<sequence length="91" mass="10651">NPSLTISFKLSEIFNKQLDMIFYQEPIIKDLLGNKTLDELENISETIGMKKIKLIELKNLNESKLALDYKKNEIEKLSHALGYKFEDLFEE</sequence>
<protein>
    <submittedName>
        <fullName evidence="1">Uncharacterized protein</fullName>
    </submittedName>
</protein>
<feature type="non-terminal residue" evidence="1">
    <location>
        <position position="1"/>
    </location>
</feature>
<reference evidence="1" key="1">
    <citation type="journal article" date="2014" name="Front. Microbiol.">
        <title>High frequency of phylogenetically diverse reductive dehalogenase-homologous genes in deep subseafloor sedimentary metagenomes.</title>
        <authorList>
            <person name="Kawai M."/>
            <person name="Futagami T."/>
            <person name="Toyoda A."/>
            <person name="Takaki Y."/>
            <person name="Nishi S."/>
            <person name="Hori S."/>
            <person name="Arai W."/>
            <person name="Tsubouchi T."/>
            <person name="Morono Y."/>
            <person name="Uchiyama I."/>
            <person name="Ito T."/>
            <person name="Fujiyama A."/>
            <person name="Inagaki F."/>
            <person name="Takami H."/>
        </authorList>
    </citation>
    <scope>NUCLEOTIDE SEQUENCE</scope>
    <source>
        <strain evidence="1">Expedition CK06-06</strain>
    </source>
</reference>
<dbReference type="AlphaFoldDB" id="X1HJY4"/>
<accession>X1HJY4</accession>
<name>X1HJY4_9ZZZZ</name>
<organism evidence="1">
    <name type="scientific">marine sediment metagenome</name>
    <dbReference type="NCBI Taxonomy" id="412755"/>
    <lineage>
        <taxon>unclassified sequences</taxon>
        <taxon>metagenomes</taxon>
        <taxon>ecological metagenomes</taxon>
    </lineage>
</organism>